<feature type="compositionally biased region" description="Polar residues" evidence="1">
    <location>
        <begin position="169"/>
        <end position="186"/>
    </location>
</feature>
<feature type="transmembrane region" description="Helical" evidence="2">
    <location>
        <begin position="27"/>
        <end position="50"/>
    </location>
</feature>
<comment type="caution">
    <text evidence="3">The sequence shown here is derived from an EMBL/GenBank/DDBJ whole genome shotgun (WGS) entry which is preliminary data.</text>
</comment>
<reference evidence="3 4" key="1">
    <citation type="submission" date="2023-04" db="EMBL/GenBank/DDBJ databases">
        <title>Genome of Basidiobolus ranarum AG-B5.</title>
        <authorList>
            <person name="Stajich J.E."/>
            <person name="Carter-House D."/>
            <person name="Gryganskyi A."/>
        </authorList>
    </citation>
    <scope>NUCLEOTIDE SEQUENCE [LARGE SCALE GENOMIC DNA]</scope>
    <source>
        <strain evidence="3 4">AG-B5</strain>
    </source>
</reference>
<proteinExistence type="predicted"/>
<keyword evidence="2" id="KW-1133">Transmembrane helix</keyword>
<gene>
    <name evidence="3" type="ORF">K7432_014448</name>
</gene>
<accession>A0ABR2WHL2</accession>
<evidence type="ECO:0000256" key="2">
    <source>
        <dbReference type="SAM" id="Phobius"/>
    </source>
</evidence>
<feature type="region of interest" description="Disordered" evidence="1">
    <location>
        <begin position="169"/>
        <end position="192"/>
    </location>
</feature>
<dbReference type="EMBL" id="JASJQH010001640">
    <property type="protein sequence ID" value="KAK9761003.1"/>
    <property type="molecule type" value="Genomic_DNA"/>
</dbReference>
<organism evidence="3 4">
    <name type="scientific">Basidiobolus ranarum</name>
    <dbReference type="NCBI Taxonomy" id="34480"/>
    <lineage>
        <taxon>Eukaryota</taxon>
        <taxon>Fungi</taxon>
        <taxon>Fungi incertae sedis</taxon>
        <taxon>Zoopagomycota</taxon>
        <taxon>Entomophthoromycotina</taxon>
        <taxon>Basidiobolomycetes</taxon>
        <taxon>Basidiobolales</taxon>
        <taxon>Basidiobolaceae</taxon>
        <taxon>Basidiobolus</taxon>
    </lineage>
</organism>
<keyword evidence="2" id="KW-0812">Transmembrane</keyword>
<dbReference type="Proteomes" id="UP001479436">
    <property type="component" value="Unassembled WGS sequence"/>
</dbReference>
<evidence type="ECO:0000256" key="1">
    <source>
        <dbReference type="SAM" id="MobiDB-lite"/>
    </source>
</evidence>
<keyword evidence="2" id="KW-0472">Membrane</keyword>
<evidence type="ECO:0000313" key="3">
    <source>
        <dbReference type="EMBL" id="KAK9761003.1"/>
    </source>
</evidence>
<sequence>MVFVKPDPNGHITDDARQDRSKQSRKCAIIVIFLIFILLLAAVSRALWWATTRRYVMRTSHERVKGFVPPTNYHNKGRKPEQTNTIILVPVDYNSTNPTLPFKLDGTLNEASFRPLATISPHQKVTTILPSPKITNKKGVSGQGQAPMVHTNSTQNISVEKVTSANSTLQPTHTSTIQNSANSTPIITLPKH</sequence>
<name>A0ABR2WHL2_9FUNG</name>
<keyword evidence="4" id="KW-1185">Reference proteome</keyword>
<protein>
    <submittedName>
        <fullName evidence="3">Uncharacterized protein</fullName>
    </submittedName>
</protein>
<evidence type="ECO:0000313" key="4">
    <source>
        <dbReference type="Proteomes" id="UP001479436"/>
    </source>
</evidence>